<evidence type="ECO:0000313" key="2">
    <source>
        <dbReference type="Proteomes" id="UP001652623"/>
    </source>
</evidence>
<organism evidence="2 3">
    <name type="scientific">Ziziphus jujuba</name>
    <name type="common">Chinese jujube</name>
    <name type="synonym">Ziziphus sativa</name>
    <dbReference type="NCBI Taxonomy" id="326968"/>
    <lineage>
        <taxon>Eukaryota</taxon>
        <taxon>Viridiplantae</taxon>
        <taxon>Streptophyta</taxon>
        <taxon>Embryophyta</taxon>
        <taxon>Tracheophyta</taxon>
        <taxon>Spermatophyta</taxon>
        <taxon>Magnoliopsida</taxon>
        <taxon>eudicotyledons</taxon>
        <taxon>Gunneridae</taxon>
        <taxon>Pentapetalae</taxon>
        <taxon>rosids</taxon>
        <taxon>fabids</taxon>
        <taxon>Rosales</taxon>
        <taxon>Rhamnaceae</taxon>
        <taxon>Paliureae</taxon>
        <taxon>Ziziphus</taxon>
    </lineage>
</organism>
<reference evidence="3" key="1">
    <citation type="submission" date="2025-08" db="UniProtKB">
        <authorList>
            <consortium name="RefSeq"/>
        </authorList>
    </citation>
    <scope>IDENTIFICATION</scope>
    <source>
        <tissue evidence="3">Seedling</tissue>
    </source>
</reference>
<name>A0ABM3ZUV7_ZIZJJ</name>
<keyword evidence="1" id="KW-0472">Membrane</keyword>
<protein>
    <submittedName>
        <fullName evidence="3">Uncharacterized protein LOC125421183</fullName>
    </submittedName>
</protein>
<keyword evidence="1" id="KW-0812">Transmembrane</keyword>
<dbReference type="RefSeq" id="XP_060668264.1">
    <property type="nucleotide sequence ID" value="XM_060812281.1"/>
</dbReference>
<keyword evidence="2" id="KW-1185">Reference proteome</keyword>
<proteinExistence type="predicted"/>
<evidence type="ECO:0000256" key="1">
    <source>
        <dbReference type="SAM" id="Phobius"/>
    </source>
</evidence>
<feature type="transmembrane region" description="Helical" evidence="1">
    <location>
        <begin position="15"/>
        <end position="41"/>
    </location>
</feature>
<evidence type="ECO:0000313" key="3">
    <source>
        <dbReference type="RefSeq" id="XP_060668264.1"/>
    </source>
</evidence>
<gene>
    <name evidence="3" type="primary">LOC125421183</name>
</gene>
<dbReference type="GeneID" id="125421183"/>
<sequence>MEHVAFEPAPIMGSFFFVFLFFFVFFFSSAFFFNGIFFFILELLLPQMPPPVTTWTIIFSTIDYCSKRKRPSIQISAISYRNSLILLSMKSNAIPIWSLLLCRLALQCLSLEGLGEFIHRHGDEEGRTDHCRPSKNVTVGNSMKLTVSFYSNISYV</sequence>
<keyword evidence="1" id="KW-1133">Transmembrane helix</keyword>
<accession>A0ABM3ZUV7</accession>
<dbReference type="Proteomes" id="UP001652623">
    <property type="component" value="Chromosome 10"/>
</dbReference>